<comment type="similarity">
    <text evidence="1 12">Belongs to the RuvC family.</text>
</comment>
<evidence type="ECO:0000256" key="4">
    <source>
        <dbReference type="ARBA" id="ARBA00022723"/>
    </source>
</evidence>
<feature type="binding site" evidence="12">
    <location>
        <position position="141"/>
    </location>
    <ligand>
        <name>Mg(2+)</name>
        <dbReference type="ChEBI" id="CHEBI:18420"/>
        <label>1</label>
    </ligand>
</feature>
<dbReference type="EC" id="3.1.21.10" evidence="12 13"/>
<keyword evidence="2 12" id="KW-0963">Cytoplasm</keyword>
<evidence type="ECO:0000256" key="12">
    <source>
        <dbReference type="HAMAP-Rule" id="MF_00034"/>
    </source>
</evidence>
<keyword evidence="9 12" id="KW-0238">DNA-binding</keyword>
<dbReference type="HAMAP" id="MF_00034">
    <property type="entry name" value="RuvC"/>
    <property type="match status" value="1"/>
</dbReference>
<evidence type="ECO:0000256" key="1">
    <source>
        <dbReference type="ARBA" id="ARBA00009518"/>
    </source>
</evidence>
<comment type="subcellular location">
    <subcellularLocation>
        <location evidence="12">Cytoplasm</location>
    </subcellularLocation>
</comment>
<evidence type="ECO:0000256" key="6">
    <source>
        <dbReference type="ARBA" id="ARBA00022763"/>
    </source>
</evidence>
<evidence type="ECO:0000256" key="2">
    <source>
        <dbReference type="ARBA" id="ARBA00022490"/>
    </source>
</evidence>
<name>A0ABU4VGR4_9ACTN</name>
<keyword evidence="15" id="KW-1185">Reference proteome</keyword>
<feature type="binding site" evidence="12">
    <location>
        <position position="68"/>
    </location>
    <ligand>
        <name>Mg(2+)</name>
        <dbReference type="ChEBI" id="CHEBI:18420"/>
        <label>2</label>
    </ligand>
</feature>
<evidence type="ECO:0000256" key="13">
    <source>
        <dbReference type="NCBIfam" id="TIGR00228"/>
    </source>
</evidence>
<keyword evidence="10 12" id="KW-0233">DNA recombination</keyword>
<dbReference type="Gene3D" id="3.30.420.10">
    <property type="entry name" value="Ribonuclease H-like superfamily/Ribonuclease H"/>
    <property type="match status" value="1"/>
</dbReference>
<dbReference type="NCBIfam" id="NF000711">
    <property type="entry name" value="PRK00039.2-1"/>
    <property type="match status" value="1"/>
</dbReference>
<gene>
    <name evidence="12 14" type="primary">ruvC</name>
    <name evidence="14" type="ORF">SK069_00310</name>
</gene>
<keyword evidence="8 12" id="KW-0460">Magnesium</keyword>
<evidence type="ECO:0000256" key="3">
    <source>
        <dbReference type="ARBA" id="ARBA00022722"/>
    </source>
</evidence>
<comment type="function">
    <text evidence="12">The RuvA-RuvB-RuvC complex processes Holliday junction (HJ) DNA during genetic recombination and DNA repair. Endonuclease that resolves HJ intermediates. Cleaves cruciform DNA by making single-stranded nicks across the HJ at symmetrical positions within the homologous arms, yielding a 5'-phosphate and a 3'-hydroxyl group; requires a central core of homology in the junction. The consensus cleavage sequence is 5'-(A/T)TT(C/G)-3'. Cleavage occurs on the 3'-side of the TT dinucleotide at the point of strand exchange. HJ branch migration catalyzed by RuvA-RuvB allows RuvC to scan DNA until it finds its consensus sequence, where it cleaves and resolves the cruciform DNA.</text>
</comment>
<dbReference type="InterPro" id="IPR036397">
    <property type="entry name" value="RNaseH_sf"/>
</dbReference>
<organism evidence="14 15">
    <name type="scientific">Patulibacter brassicae</name>
    <dbReference type="NCBI Taxonomy" id="1705717"/>
    <lineage>
        <taxon>Bacteria</taxon>
        <taxon>Bacillati</taxon>
        <taxon>Actinomycetota</taxon>
        <taxon>Thermoleophilia</taxon>
        <taxon>Solirubrobacterales</taxon>
        <taxon>Patulibacteraceae</taxon>
        <taxon>Patulibacter</taxon>
    </lineage>
</organism>
<reference evidence="14 15" key="1">
    <citation type="submission" date="2023-11" db="EMBL/GenBank/DDBJ databases">
        <authorList>
            <person name="Xu M."/>
            <person name="Jiang T."/>
        </authorList>
    </citation>
    <scope>NUCLEOTIDE SEQUENCE [LARGE SCALE GENOMIC DNA]</scope>
    <source>
        <strain evidence="14 15">SD</strain>
    </source>
</reference>
<dbReference type="PRINTS" id="PR00696">
    <property type="entry name" value="RSOLVASERUVC"/>
</dbReference>
<evidence type="ECO:0000256" key="8">
    <source>
        <dbReference type="ARBA" id="ARBA00022842"/>
    </source>
</evidence>
<dbReference type="EMBL" id="JAXAVX010000001">
    <property type="protein sequence ID" value="MDX8150020.1"/>
    <property type="molecule type" value="Genomic_DNA"/>
</dbReference>
<evidence type="ECO:0000313" key="15">
    <source>
        <dbReference type="Proteomes" id="UP001277761"/>
    </source>
</evidence>
<sequence length="164" mass="17134">MVIVLGIDPGLANTGFGVVQRRSRDLVALDGGVIATGAREPLADRLTRIHRVVGELLEHYRPDAVSMESLYFGRNATSALAVGQARGVALLAAAQRGIDCIDYTPQQIKGAVCGRGGADKAQVQRMVQALLRLDAPPTPDHAADALAAAICHANHAPLRAALSA</sequence>
<dbReference type="PANTHER" id="PTHR30194">
    <property type="entry name" value="CROSSOVER JUNCTION ENDODEOXYRIBONUCLEASE RUVC"/>
    <property type="match status" value="1"/>
</dbReference>
<proteinExistence type="inferred from homology"/>
<feature type="active site" evidence="12">
    <location>
        <position position="8"/>
    </location>
</feature>
<dbReference type="Proteomes" id="UP001277761">
    <property type="component" value="Unassembled WGS sequence"/>
</dbReference>
<feature type="active site" evidence="12">
    <location>
        <position position="68"/>
    </location>
</feature>
<accession>A0ABU4VGR4</accession>
<evidence type="ECO:0000256" key="9">
    <source>
        <dbReference type="ARBA" id="ARBA00023125"/>
    </source>
</evidence>
<keyword evidence="4 12" id="KW-0479">Metal-binding</keyword>
<dbReference type="SUPFAM" id="SSF53098">
    <property type="entry name" value="Ribonuclease H-like"/>
    <property type="match status" value="1"/>
</dbReference>
<evidence type="ECO:0000256" key="11">
    <source>
        <dbReference type="ARBA" id="ARBA00023204"/>
    </source>
</evidence>
<dbReference type="CDD" id="cd16962">
    <property type="entry name" value="RuvC"/>
    <property type="match status" value="1"/>
</dbReference>
<protein>
    <recommendedName>
        <fullName evidence="12 13">Crossover junction endodeoxyribonuclease RuvC</fullName>
        <ecNumber evidence="12 13">3.1.21.10</ecNumber>
    </recommendedName>
    <alternativeName>
        <fullName evidence="12">Holliday junction nuclease RuvC</fullName>
    </alternativeName>
    <alternativeName>
        <fullName evidence="12">Holliday junction resolvase RuvC</fullName>
    </alternativeName>
</protein>
<keyword evidence="3 12" id="KW-0540">Nuclease</keyword>
<comment type="cofactor">
    <cofactor evidence="12">
        <name>Mg(2+)</name>
        <dbReference type="ChEBI" id="CHEBI:18420"/>
    </cofactor>
    <text evidence="12">Binds 2 Mg(2+) ion per subunit.</text>
</comment>
<evidence type="ECO:0000313" key="14">
    <source>
        <dbReference type="EMBL" id="MDX8150020.1"/>
    </source>
</evidence>
<keyword evidence="6 12" id="KW-0227">DNA damage</keyword>
<dbReference type="RefSeq" id="WP_319952173.1">
    <property type="nucleotide sequence ID" value="NZ_JAXAVX010000001.1"/>
</dbReference>
<keyword evidence="5 12" id="KW-0255">Endonuclease</keyword>
<evidence type="ECO:0000256" key="5">
    <source>
        <dbReference type="ARBA" id="ARBA00022759"/>
    </source>
</evidence>
<dbReference type="Pfam" id="PF02075">
    <property type="entry name" value="RuvC"/>
    <property type="match status" value="1"/>
</dbReference>
<feature type="binding site" evidence="12">
    <location>
        <position position="8"/>
    </location>
    <ligand>
        <name>Mg(2+)</name>
        <dbReference type="ChEBI" id="CHEBI:18420"/>
        <label>1</label>
    </ligand>
</feature>
<comment type="caution">
    <text evidence="14">The sequence shown here is derived from an EMBL/GenBank/DDBJ whole genome shotgun (WGS) entry which is preliminary data.</text>
</comment>
<dbReference type="NCBIfam" id="TIGR00228">
    <property type="entry name" value="ruvC"/>
    <property type="match status" value="1"/>
</dbReference>
<dbReference type="InterPro" id="IPR002176">
    <property type="entry name" value="X-over_junc_endoDNase_RuvC"/>
</dbReference>
<dbReference type="PANTHER" id="PTHR30194:SF3">
    <property type="entry name" value="CROSSOVER JUNCTION ENDODEOXYRIBONUCLEASE RUVC"/>
    <property type="match status" value="1"/>
</dbReference>
<feature type="active site" evidence="12">
    <location>
        <position position="141"/>
    </location>
</feature>
<keyword evidence="7 12" id="KW-0378">Hydrolase</keyword>
<evidence type="ECO:0000256" key="10">
    <source>
        <dbReference type="ARBA" id="ARBA00023172"/>
    </source>
</evidence>
<evidence type="ECO:0000256" key="7">
    <source>
        <dbReference type="ARBA" id="ARBA00022801"/>
    </source>
</evidence>
<dbReference type="InterPro" id="IPR012337">
    <property type="entry name" value="RNaseH-like_sf"/>
</dbReference>
<comment type="catalytic activity">
    <reaction evidence="12">
        <text>Endonucleolytic cleavage at a junction such as a reciprocal single-stranded crossover between two homologous DNA duplexes (Holliday junction).</text>
        <dbReference type="EC" id="3.1.21.10"/>
    </reaction>
</comment>
<comment type="subunit">
    <text evidence="12">Homodimer which binds Holliday junction (HJ) DNA. The HJ becomes 2-fold symmetrical on binding to RuvC with unstacked arms; it has a different conformation from HJ DNA in complex with RuvA. In the full resolvosome a probable DNA-RuvA(4)-RuvB(12)-RuvC(2) complex forms which resolves the HJ.</text>
</comment>
<keyword evidence="11 12" id="KW-0234">DNA repair</keyword>